<name>A0A4Y2MVP8_ARAVE</name>
<proteinExistence type="predicted"/>
<comment type="caution">
    <text evidence="1">The sequence shown here is derived from an EMBL/GenBank/DDBJ whole genome shotgun (WGS) entry which is preliminary data.</text>
</comment>
<sequence>MASNLVLRVRFAVNSESSSGIKRSAYYSINKAATLCCCPWSNREVMIEFCKALLEKVEVTSFARTRCLRNDYSLHHQMKRTNGLKFSLVID</sequence>
<protein>
    <submittedName>
        <fullName evidence="1">Uncharacterized protein</fullName>
    </submittedName>
</protein>
<dbReference type="Proteomes" id="UP000499080">
    <property type="component" value="Unassembled WGS sequence"/>
</dbReference>
<organism evidence="1 2">
    <name type="scientific">Araneus ventricosus</name>
    <name type="common">Orbweaver spider</name>
    <name type="synonym">Epeira ventricosa</name>
    <dbReference type="NCBI Taxonomy" id="182803"/>
    <lineage>
        <taxon>Eukaryota</taxon>
        <taxon>Metazoa</taxon>
        <taxon>Ecdysozoa</taxon>
        <taxon>Arthropoda</taxon>
        <taxon>Chelicerata</taxon>
        <taxon>Arachnida</taxon>
        <taxon>Araneae</taxon>
        <taxon>Araneomorphae</taxon>
        <taxon>Entelegynae</taxon>
        <taxon>Araneoidea</taxon>
        <taxon>Araneidae</taxon>
        <taxon>Araneus</taxon>
    </lineage>
</organism>
<reference evidence="1 2" key="1">
    <citation type="journal article" date="2019" name="Sci. Rep.">
        <title>Orb-weaving spider Araneus ventricosus genome elucidates the spidroin gene catalogue.</title>
        <authorList>
            <person name="Kono N."/>
            <person name="Nakamura H."/>
            <person name="Ohtoshi R."/>
            <person name="Moran D.A.P."/>
            <person name="Shinohara A."/>
            <person name="Yoshida Y."/>
            <person name="Fujiwara M."/>
            <person name="Mori M."/>
            <person name="Tomita M."/>
            <person name="Arakawa K."/>
        </authorList>
    </citation>
    <scope>NUCLEOTIDE SEQUENCE [LARGE SCALE GENOMIC DNA]</scope>
</reference>
<gene>
    <name evidence="1" type="ORF">AVEN_237541_1</name>
</gene>
<evidence type="ECO:0000313" key="2">
    <source>
        <dbReference type="Proteomes" id="UP000499080"/>
    </source>
</evidence>
<evidence type="ECO:0000313" key="1">
    <source>
        <dbReference type="EMBL" id="GBN30662.1"/>
    </source>
</evidence>
<dbReference type="AlphaFoldDB" id="A0A4Y2MVP8"/>
<accession>A0A4Y2MVP8</accession>
<dbReference type="EMBL" id="BGPR01007957">
    <property type="protein sequence ID" value="GBN30662.1"/>
    <property type="molecule type" value="Genomic_DNA"/>
</dbReference>
<keyword evidence="2" id="KW-1185">Reference proteome</keyword>